<dbReference type="GO" id="GO:0005886">
    <property type="term" value="C:plasma membrane"/>
    <property type="evidence" value="ECO:0007669"/>
    <property type="project" value="TreeGrafter"/>
</dbReference>
<sequence>MLLYLHVGLYLLIFCSVSTSLPSPYDVKMVAVDLNYTLWWAWRGTHLNHPVNFTADYALWRDDGSYKLVCKGSGQLWCDFTNKLNFRGTYQIRVRAEDKNLHSNWTYLRFTPDEDVLLGPPSRVDIRVHRDIIILIISESIMSSKMVLKYHVLYWEQLKPEQKMLKVFENCHASLTALKLWTEYCVQVSLYSQDYNTGSNFTSPQCVSTTGQYLAWQIGLAVLCGILVLVVLAAMMFLRFRRKVGEYKPPDSILGLPFDHPPLLEAQEMSCEVACVTAPSPHLVPDTTAELQSGCSQWSGGSEQDSGIGSGEESC</sequence>
<dbReference type="SUPFAM" id="SSF49265">
    <property type="entry name" value="Fibronectin type III"/>
    <property type="match status" value="2"/>
</dbReference>
<dbReference type="Gene3D" id="2.60.40.10">
    <property type="entry name" value="Immunoglobulins"/>
    <property type="match status" value="2"/>
</dbReference>
<feature type="domain" description="Fibronectin type-III" evidence="4">
    <location>
        <begin position="6"/>
        <end position="105"/>
    </location>
</feature>
<evidence type="ECO:0000313" key="6">
    <source>
        <dbReference type="EMBL" id="KAG9271300.1"/>
    </source>
</evidence>
<dbReference type="KEGG" id="amex:103044366"/>
<dbReference type="OMA" id="RITEERC"/>
<keyword evidence="2" id="KW-0472">Membrane</keyword>
<evidence type="ECO:0000256" key="2">
    <source>
        <dbReference type="SAM" id="Phobius"/>
    </source>
</evidence>
<evidence type="ECO:0000256" key="1">
    <source>
        <dbReference type="SAM" id="MobiDB-lite"/>
    </source>
</evidence>
<evidence type="ECO:0000256" key="3">
    <source>
        <dbReference type="SAM" id="SignalP"/>
    </source>
</evidence>
<dbReference type="GO" id="GO:0004896">
    <property type="term" value="F:cytokine receptor activity"/>
    <property type="evidence" value="ECO:0007669"/>
    <property type="project" value="TreeGrafter"/>
</dbReference>
<organism evidence="7 8">
    <name type="scientific">Astyanax mexicanus</name>
    <name type="common">Blind cave fish</name>
    <name type="synonym">Astyanax fasciatus mexicanus</name>
    <dbReference type="NCBI Taxonomy" id="7994"/>
    <lineage>
        <taxon>Eukaryota</taxon>
        <taxon>Metazoa</taxon>
        <taxon>Chordata</taxon>
        <taxon>Craniata</taxon>
        <taxon>Vertebrata</taxon>
        <taxon>Euteleostomi</taxon>
        <taxon>Actinopterygii</taxon>
        <taxon>Neopterygii</taxon>
        <taxon>Teleostei</taxon>
        <taxon>Ostariophysi</taxon>
        <taxon>Characiformes</taxon>
        <taxon>Characoidei</taxon>
        <taxon>Acestrorhamphidae</taxon>
        <taxon>Acestrorhamphinae</taxon>
        <taxon>Astyanax</taxon>
    </lineage>
</organism>
<dbReference type="InterPro" id="IPR013783">
    <property type="entry name" value="Ig-like_fold"/>
</dbReference>
<feature type="compositionally biased region" description="Polar residues" evidence="1">
    <location>
        <begin position="294"/>
        <end position="307"/>
    </location>
</feature>
<name>A0A8B9HCS6_ASTMX</name>
<dbReference type="Pfam" id="PF09294">
    <property type="entry name" value="Interfer-bind"/>
    <property type="match status" value="1"/>
</dbReference>
<feature type="transmembrane region" description="Helical" evidence="2">
    <location>
        <begin position="213"/>
        <end position="238"/>
    </location>
</feature>
<keyword evidence="2" id="KW-0812">Transmembrane</keyword>
<reference evidence="7" key="2">
    <citation type="submission" date="2025-05" db="UniProtKB">
        <authorList>
            <consortium name="Ensembl"/>
        </authorList>
    </citation>
    <scope>IDENTIFICATION</scope>
</reference>
<keyword evidence="2" id="KW-1133">Transmembrane helix</keyword>
<keyword evidence="3" id="KW-0732">Signal</keyword>
<evidence type="ECO:0000259" key="5">
    <source>
        <dbReference type="Pfam" id="PF09294"/>
    </source>
</evidence>
<dbReference type="InterPro" id="IPR015373">
    <property type="entry name" value="Interferon/interleukin_rcp_dom"/>
</dbReference>
<feature type="region of interest" description="Disordered" evidence="1">
    <location>
        <begin position="294"/>
        <end position="315"/>
    </location>
</feature>
<dbReference type="InterPro" id="IPR036116">
    <property type="entry name" value="FN3_sf"/>
</dbReference>
<dbReference type="AlphaFoldDB" id="A0A8B9HCS6"/>
<dbReference type="Proteomes" id="UP000694621">
    <property type="component" value="Unplaced"/>
</dbReference>
<feature type="domain" description="Interferon/interleukin receptor" evidence="5">
    <location>
        <begin position="118"/>
        <end position="210"/>
    </location>
</feature>
<gene>
    <name evidence="6" type="primary">IFNAR1A</name>
    <name evidence="6" type="ORF">AMEX_G14202</name>
</gene>
<dbReference type="InterPro" id="IPR003961">
    <property type="entry name" value="FN3_dom"/>
</dbReference>
<accession>A0A8B9HCS6</accession>
<feature type="chain" id="PRO_5044668897" evidence="3">
    <location>
        <begin position="21"/>
        <end position="315"/>
    </location>
</feature>
<evidence type="ECO:0000313" key="8">
    <source>
        <dbReference type="Proteomes" id="UP000694621"/>
    </source>
</evidence>
<feature type="signal peptide" evidence="3">
    <location>
        <begin position="1"/>
        <end position="20"/>
    </location>
</feature>
<evidence type="ECO:0000313" key="7">
    <source>
        <dbReference type="Ensembl" id="ENSAMXP00005010747.1"/>
    </source>
</evidence>
<dbReference type="PANTHER" id="PTHR20859:SF46">
    <property type="entry name" value="INTERFERON GAMMA RECEPTOR 2"/>
    <property type="match status" value="1"/>
</dbReference>
<dbReference type="EMBL" id="JAICCE010000011">
    <property type="protein sequence ID" value="KAG9271300.1"/>
    <property type="molecule type" value="Genomic_DNA"/>
</dbReference>
<dbReference type="Pfam" id="PF01108">
    <property type="entry name" value="Tissue_fac"/>
    <property type="match status" value="1"/>
</dbReference>
<dbReference type="Proteomes" id="UP000752171">
    <property type="component" value="Unassembled WGS sequence"/>
</dbReference>
<dbReference type="PANTHER" id="PTHR20859">
    <property type="entry name" value="INTERFERON/INTERLEUKIN RECEPTOR"/>
    <property type="match status" value="1"/>
</dbReference>
<keyword evidence="6" id="KW-0675">Receptor</keyword>
<evidence type="ECO:0000313" key="9">
    <source>
        <dbReference type="Proteomes" id="UP000752171"/>
    </source>
</evidence>
<evidence type="ECO:0000259" key="4">
    <source>
        <dbReference type="Pfam" id="PF01108"/>
    </source>
</evidence>
<proteinExistence type="predicted"/>
<dbReference type="Ensembl" id="ENSAMXT00005011952.1">
    <property type="protein sequence ID" value="ENSAMXP00005010747.1"/>
    <property type="gene ID" value="ENSAMXG00005005968.1"/>
</dbReference>
<reference evidence="6 9" key="1">
    <citation type="submission" date="2021-07" db="EMBL/GenBank/DDBJ databases">
        <authorList>
            <person name="Imarazene B."/>
            <person name="Zahm M."/>
            <person name="Klopp C."/>
            <person name="Cabau C."/>
            <person name="Beille S."/>
            <person name="Jouanno E."/>
            <person name="Castinel A."/>
            <person name="Lluch J."/>
            <person name="Gil L."/>
            <person name="Kuchtly C."/>
            <person name="Lopez Roques C."/>
            <person name="Donnadieu C."/>
            <person name="Parrinello H."/>
            <person name="Journot L."/>
            <person name="Du K."/>
            <person name="Schartl M."/>
            <person name="Retaux S."/>
            <person name="Guiguen Y."/>
        </authorList>
    </citation>
    <scope>NUCLEOTIDE SEQUENCE [LARGE SCALE GENOMIC DNA]</scope>
    <source>
        <strain evidence="6">Pach_M1</strain>
        <tissue evidence="6">Testis</tissue>
    </source>
</reference>
<dbReference type="InterPro" id="IPR050650">
    <property type="entry name" value="Type-II_Cytokine-TF_Rcpt"/>
</dbReference>
<protein>
    <submittedName>
        <fullName evidence="6">Interferon alpha/beta receptor 1a-like isoform X1</fullName>
    </submittedName>
</protein>